<evidence type="ECO:0000313" key="2">
    <source>
        <dbReference type="EMBL" id="KAG9510148.1"/>
    </source>
</evidence>
<keyword evidence="1" id="KW-0472">Membrane</keyword>
<proteinExistence type="predicted"/>
<evidence type="ECO:0000256" key="1">
    <source>
        <dbReference type="SAM" id="Phobius"/>
    </source>
</evidence>
<comment type="caution">
    <text evidence="2">The sequence shown here is derived from an EMBL/GenBank/DDBJ whole genome shotgun (WGS) entry which is preliminary data.</text>
</comment>
<keyword evidence="3" id="KW-1185">Reference proteome</keyword>
<keyword evidence="1" id="KW-1133">Transmembrane helix</keyword>
<dbReference type="Proteomes" id="UP000825002">
    <property type="component" value="Unassembled WGS sequence"/>
</dbReference>
<keyword evidence="1" id="KW-0812">Transmembrane</keyword>
<feature type="transmembrane region" description="Helical" evidence="1">
    <location>
        <begin position="17"/>
        <end position="34"/>
    </location>
</feature>
<evidence type="ECO:0000313" key="3">
    <source>
        <dbReference type="Proteomes" id="UP000825002"/>
    </source>
</evidence>
<accession>A0ABQ7S9V5</accession>
<protein>
    <submittedName>
        <fullName evidence="2">Uncharacterized protein</fullName>
    </submittedName>
</protein>
<reference evidence="2 3" key="1">
    <citation type="submission" date="2020-10" db="EMBL/GenBank/DDBJ databases">
        <authorList>
            <person name="Klimov P.B."/>
            <person name="Dyachkov S.M."/>
            <person name="Chetverikov P.E."/>
        </authorList>
    </citation>
    <scope>NUCLEOTIDE SEQUENCE [LARGE SCALE GENOMIC DNA]</scope>
    <source>
        <strain evidence="2">BMOC 18-1129-001#AD2665</strain>
        <tissue evidence="2">Entire mites</tissue>
    </source>
</reference>
<dbReference type="EMBL" id="JAIFTH010000222">
    <property type="protein sequence ID" value="KAG9510148.1"/>
    <property type="molecule type" value="Genomic_DNA"/>
</dbReference>
<organism evidence="2 3">
    <name type="scientific">Fragariocoptes setiger</name>
    <dbReference type="NCBI Taxonomy" id="1670756"/>
    <lineage>
        <taxon>Eukaryota</taxon>
        <taxon>Metazoa</taxon>
        <taxon>Ecdysozoa</taxon>
        <taxon>Arthropoda</taxon>
        <taxon>Chelicerata</taxon>
        <taxon>Arachnida</taxon>
        <taxon>Acari</taxon>
        <taxon>Acariformes</taxon>
        <taxon>Trombidiformes</taxon>
        <taxon>Prostigmata</taxon>
        <taxon>Eupodina</taxon>
        <taxon>Eriophyoidea</taxon>
        <taxon>Phytoptidae</taxon>
        <taxon>Fragariocoptes</taxon>
    </lineage>
</organism>
<gene>
    <name evidence="2" type="ORF">GZH46_01315</name>
</gene>
<feature type="transmembrane region" description="Helical" evidence="1">
    <location>
        <begin position="46"/>
        <end position="67"/>
    </location>
</feature>
<feature type="non-terminal residue" evidence="2">
    <location>
        <position position="69"/>
    </location>
</feature>
<name>A0ABQ7S9V5_9ACAR</name>
<sequence>MSDVQGLDNQFIQTRYGVLRVAHFALCIICLILEEVSSCHVRDYRFFEWVASYGLIFAILVLVMFCVRF</sequence>